<dbReference type="AlphaFoldDB" id="A0A0S4QV39"/>
<feature type="domain" description="DUF397" evidence="1">
    <location>
        <begin position="15"/>
        <end position="68"/>
    </location>
</feature>
<gene>
    <name evidence="2" type="ORF">Ga0074812_12432</name>
</gene>
<evidence type="ECO:0000313" key="3">
    <source>
        <dbReference type="Proteomes" id="UP000198802"/>
    </source>
</evidence>
<proteinExistence type="predicted"/>
<accession>A0A0S4QV39</accession>
<dbReference type="Proteomes" id="UP000198802">
    <property type="component" value="Unassembled WGS sequence"/>
</dbReference>
<dbReference type="RefSeq" id="WP_091282911.1">
    <property type="nucleotide sequence ID" value="NZ_FAOZ01000024.1"/>
</dbReference>
<dbReference type="Pfam" id="PF04149">
    <property type="entry name" value="DUF397"/>
    <property type="match status" value="1"/>
</dbReference>
<dbReference type="EMBL" id="FAOZ01000024">
    <property type="protein sequence ID" value="CUU59007.1"/>
    <property type="molecule type" value="Genomic_DNA"/>
</dbReference>
<dbReference type="InterPro" id="IPR007278">
    <property type="entry name" value="DUF397"/>
</dbReference>
<reference evidence="3" key="1">
    <citation type="submission" date="2015-11" db="EMBL/GenBank/DDBJ databases">
        <authorList>
            <person name="Varghese N."/>
        </authorList>
    </citation>
    <scope>NUCLEOTIDE SEQUENCE [LARGE SCALE GENOMIC DNA]</scope>
    <source>
        <strain evidence="3">DSM 45899</strain>
    </source>
</reference>
<evidence type="ECO:0000259" key="1">
    <source>
        <dbReference type="Pfam" id="PF04149"/>
    </source>
</evidence>
<organism evidence="2 3">
    <name type="scientific">Parafrankia irregularis</name>
    <dbReference type="NCBI Taxonomy" id="795642"/>
    <lineage>
        <taxon>Bacteria</taxon>
        <taxon>Bacillati</taxon>
        <taxon>Actinomycetota</taxon>
        <taxon>Actinomycetes</taxon>
        <taxon>Frankiales</taxon>
        <taxon>Frankiaceae</taxon>
        <taxon>Parafrankia</taxon>
    </lineage>
</organism>
<protein>
    <recommendedName>
        <fullName evidence="1">DUF397 domain-containing protein</fullName>
    </recommendedName>
</protein>
<keyword evidence="3" id="KW-1185">Reference proteome</keyword>
<sequence>MNTSRKPTVADPATLEWIRSRHSGGEGGMCVEVAHIDGGVAVRDSKAPLGAILLFSGAEWGAFLAGVRDGQFDDPPALRTVTTINRP</sequence>
<name>A0A0S4QV39_9ACTN</name>
<evidence type="ECO:0000313" key="2">
    <source>
        <dbReference type="EMBL" id="CUU59007.1"/>
    </source>
</evidence>